<sequence length="77" mass="8575">MSDESYDVKLVMTRGTGSNDKEKLQVEVSADTLEELDEKVAGVRERMGEWADEIRHIQPNADDPLPEDQSTLGRGDA</sequence>
<reference evidence="3 4" key="1">
    <citation type="journal article" date="2019" name="Int. J. Syst. Evol. Microbiol.">
        <title>The Global Catalogue of Microorganisms (GCM) 10K type strain sequencing project: providing services to taxonomists for standard genome sequencing and annotation.</title>
        <authorList>
            <consortium name="The Broad Institute Genomics Platform"/>
            <consortium name="The Broad Institute Genome Sequencing Center for Infectious Disease"/>
            <person name="Wu L."/>
            <person name="Ma J."/>
        </authorList>
    </citation>
    <scope>NUCLEOTIDE SEQUENCE [LARGE SCALE GENOMIC DNA]</scope>
    <source>
        <strain evidence="3 4">JCM 16331</strain>
    </source>
</reference>
<dbReference type="InterPro" id="IPR055813">
    <property type="entry name" value="DUF7389"/>
</dbReference>
<protein>
    <recommendedName>
        <fullName evidence="2">DUF7389 domain-containing protein</fullName>
    </recommendedName>
</protein>
<dbReference type="Pfam" id="PF24115">
    <property type="entry name" value="DUF7389"/>
    <property type="match status" value="1"/>
</dbReference>
<gene>
    <name evidence="3" type="ORF">GCM10009021_19370</name>
</gene>
<dbReference type="AlphaFoldDB" id="A0A830GBT7"/>
<evidence type="ECO:0000313" key="4">
    <source>
        <dbReference type="Proteomes" id="UP000608850"/>
    </source>
</evidence>
<evidence type="ECO:0000313" key="3">
    <source>
        <dbReference type="EMBL" id="GGN18514.1"/>
    </source>
</evidence>
<proteinExistence type="predicted"/>
<comment type="caution">
    <text evidence="3">The sequence shown here is derived from an EMBL/GenBank/DDBJ whole genome shotgun (WGS) entry which is preliminary data.</text>
</comment>
<accession>A0A830GBT7</accession>
<evidence type="ECO:0000256" key="1">
    <source>
        <dbReference type="SAM" id="MobiDB-lite"/>
    </source>
</evidence>
<feature type="region of interest" description="Disordered" evidence="1">
    <location>
        <begin position="55"/>
        <end position="77"/>
    </location>
</feature>
<keyword evidence="4" id="KW-1185">Reference proteome</keyword>
<dbReference type="EMBL" id="BMOQ01000005">
    <property type="protein sequence ID" value="GGN18514.1"/>
    <property type="molecule type" value="Genomic_DNA"/>
</dbReference>
<feature type="compositionally biased region" description="Polar residues" evidence="1">
    <location>
        <begin position="68"/>
        <end position="77"/>
    </location>
</feature>
<dbReference type="RefSeq" id="WP_188878655.1">
    <property type="nucleotide sequence ID" value="NZ_BMOQ01000005.1"/>
</dbReference>
<feature type="domain" description="DUF7389" evidence="2">
    <location>
        <begin position="8"/>
        <end position="60"/>
    </location>
</feature>
<name>A0A830GBT7_9EURY</name>
<organism evidence="3 4">
    <name type="scientific">Halarchaeum nitratireducens</name>
    <dbReference type="NCBI Taxonomy" id="489913"/>
    <lineage>
        <taxon>Archaea</taxon>
        <taxon>Methanobacteriati</taxon>
        <taxon>Methanobacteriota</taxon>
        <taxon>Stenosarchaea group</taxon>
        <taxon>Halobacteria</taxon>
        <taxon>Halobacteriales</taxon>
        <taxon>Halobacteriaceae</taxon>
    </lineage>
</organism>
<dbReference type="Proteomes" id="UP000608850">
    <property type="component" value="Unassembled WGS sequence"/>
</dbReference>
<dbReference type="OrthoDB" id="267168at2157"/>
<evidence type="ECO:0000259" key="2">
    <source>
        <dbReference type="Pfam" id="PF24115"/>
    </source>
</evidence>